<dbReference type="OrthoDB" id="9900939at2"/>
<protein>
    <submittedName>
        <fullName evidence="2">Uncharacterized protein</fullName>
    </submittedName>
</protein>
<sequence length="77" mass="7726">MAGKRTSPSMATKAAKALDDGRTSRVTKSLAASVLAQTGDNSKTSAEIASLASEVLSNPKSSDIAKSLAASALSQSE</sequence>
<dbReference type="EMBL" id="QWLA01000129">
    <property type="protein sequence ID" value="RIH81886.1"/>
    <property type="molecule type" value="Genomic_DNA"/>
</dbReference>
<feature type="compositionally biased region" description="Polar residues" evidence="1">
    <location>
        <begin position="1"/>
        <end position="10"/>
    </location>
</feature>
<evidence type="ECO:0000256" key="1">
    <source>
        <dbReference type="SAM" id="MobiDB-lite"/>
    </source>
</evidence>
<dbReference type="RefSeq" id="WP_119280559.1">
    <property type="nucleotide sequence ID" value="NZ_QWLA01000129.1"/>
</dbReference>
<gene>
    <name evidence="2" type="ORF">Mrose_03509</name>
</gene>
<evidence type="ECO:0000313" key="3">
    <source>
        <dbReference type="Proteomes" id="UP000265341"/>
    </source>
</evidence>
<accession>A0A399EDL1</accession>
<organism evidence="2 3">
    <name type="scientific">Calidithermus roseus</name>
    <dbReference type="NCBI Taxonomy" id="1644118"/>
    <lineage>
        <taxon>Bacteria</taxon>
        <taxon>Thermotogati</taxon>
        <taxon>Deinococcota</taxon>
        <taxon>Deinococci</taxon>
        <taxon>Thermales</taxon>
        <taxon>Thermaceae</taxon>
        <taxon>Calidithermus</taxon>
    </lineage>
</organism>
<feature type="region of interest" description="Disordered" evidence="1">
    <location>
        <begin position="1"/>
        <end position="23"/>
    </location>
</feature>
<name>A0A399EDL1_9DEIN</name>
<evidence type="ECO:0000313" key="2">
    <source>
        <dbReference type="EMBL" id="RIH81886.1"/>
    </source>
</evidence>
<dbReference type="AlphaFoldDB" id="A0A399EDL1"/>
<comment type="caution">
    <text evidence="2">The sequence shown here is derived from an EMBL/GenBank/DDBJ whole genome shotgun (WGS) entry which is preliminary data.</text>
</comment>
<proteinExistence type="predicted"/>
<keyword evidence="3" id="KW-1185">Reference proteome</keyword>
<dbReference type="Proteomes" id="UP000265341">
    <property type="component" value="Unassembled WGS sequence"/>
</dbReference>
<reference evidence="2 3" key="1">
    <citation type="submission" date="2018-08" db="EMBL/GenBank/DDBJ databases">
        <title>Meiothermus roseus NBRC 110900 genome sequencing project.</title>
        <authorList>
            <person name="Da Costa M.S."/>
            <person name="Albuquerque L."/>
            <person name="Raposo P."/>
            <person name="Froufe H.J.C."/>
            <person name="Barroso C.S."/>
            <person name="Egas C."/>
        </authorList>
    </citation>
    <scope>NUCLEOTIDE SEQUENCE [LARGE SCALE GENOMIC DNA]</scope>
    <source>
        <strain evidence="2 3">NBRC 110900</strain>
    </source>
</reference>